<protein>
    <submittedName>
        <fullName evidence="1">Uncharacterized protein</fullName>
    </submittedName>
</protein>
<dbReference type="AlphaFoldDB" id="A0A4Z2IGD3"/>
<dbReference type="Proteomes" id="UP000314294">
    <property type="component" value="Unassembled WGS sequence"/>
</dbReference>
<sequence>MGVRAKVVGRTGSATELDEQYLEYVIALSIEYQMGACTHMAVVVQQVVGEFEFIEGDDLLHPLGAFGRRVRVVVHPARRGGVSFTGHQPRRAMEGIPEGKASPLDSRCTLMLATLGFFFTMVLPFGVELADDEEQLGVPPSLDGAWPGLDPG</sequence>
<dbReference type="EMBL" id="SRLO01000094">
    <property type="protein sequence ID" value="TNN76352.1"/>
    <property type="molecule type" value="Genomic_DNA"/>
</dbReference>
<name>A0A4Z2IGD3_9TELE</name>
<keyword evidence="2" id="KW-1185">Reference proteome</keyword>
<organism evidence="1 2">
    <name type="scientific">Liparis tanakae</name>
    <name type="common">Tanaka's snailfish</name>
    <dbReference type="NCBI Taxonomy" id="230148"/>
    <lineage>
        <taxon>Eukaryota</taxon>
        <taxon>Metazoa</taxon>
        <taxon>Chordata</taxon>
        <taxon>Craniata</taxon>
        <taxon>Vertebrata</taxon>
        <taxon>Euteleostomi</taxon>
        <taxon>Actinopterygii</taxon>
        <taxon>Neopterygii</taxon>
        <taxon>Teleostei</taxon>
        <taxon>Neoteleostei</taxon>
        <taxon>Acanthomorphata</taxon>
        <taxon>Eupercaria</taxon>
        <taxon>Perciformes</taxon>
        <taxon>Cottioidei</taxon>
        <taxon>Cottales</taxon>
        <taxon>Liparidae</taxon>
        <taxon>Liparis</taxon>
    </lineage>
</organism>
<proteinExistence type="predicted"/>
<accession>A0A4Z2IGD3</accession>
<gene>
    <name evidence="1" type="ORF">EYF80_013431</name>
</gene>
<evidence type="ECO:0000313" key="2">
    <source>
        <dbReference type="Proteomes" id="UP000314294"/>
    </source>
</evidence>
<evidence type="ECO:0000313" key="1">
    <source>
        <dbReference type="EMBL" id="TNN76352.1"/>
    </source>
</evidence>
<comment type="caution">
    <text evidence="1">The sequence shown here is derived from an EMBL/GenBank/DDBJ whole genome shotgun (WGS) entry which is preliminary data.</text>
</comment>
<reference evidence="1 2" key="1">
    <citation type="submission" date="2019-03" db="EMBL/GenBank/DDBJ databases">
        <title>First draft genome of Liparis tanakae, snailfish: a comprehensive survey of snailfish specific genes.</title>
        <authorList>
            <person name="Kim W."/>
            <person name="Song I."/>
            <person name="Jeong J.-H."/>
            <person name="Kim D."/>
            <person name="Kim S."/>
            <person name="Ryu S."/>
            <person name="Song J.Y."/>
            <person name="Lee S.K."/>
        </authorList>
    </citation>
    <scope>NUCLEOTIDE SEQUENCE [LARGE SCALE GENOMIC DNA]</scope>
    <source>
        <tissue evidence="1">Muscle</tissue>
    </source>
</reference>